<proteinExistence type="inferred from homology"/>
<dbReference type="AlphaFoldDB" id="A0A378Y1B1"/>
<dbReference type="GO" id="GO:0006508">
    <property type="term" value="P:proteolysis"/>
    <property type="evidence" value="ECO:0007669"/>
    <property type="project" value="UniProtKB-KW"/>
</dbReference>
<feature type="binding site" evidence="1">
    <location>
        <position position="56"/>
    </location>
    <ligand>
        <name>Zn(2+)</name>
        <dbReference type="ChEBI" id="CHEBI:29105"/>
    </ligand>
</feature>
<dbReference type="GO" id="GO:0046983">
    <property type="term" value="F:protein dimerization activity"/>
    <property type="evidence" value="ECO:0007669"/>
    <property type="project" value="UniProtKB-UniRule"/>
</dbReference>
<evidence type="ECO:0000313" key="3">
    <source>
        <dbReference type="EMBL" id="SUA70310.1"/>
    </source>
</evidence>
<keyword evidence="3" id="KW-0378">Hydrolase</keyword>
<evidence type="ECO:0000313" key="4">
    <source>
        <dbReference type="Proteomes" id="UP000254400"/>
    </source>
</evidence>
<dbReference type="InterPro" id="IPR038366">
    <property type="entry name" value="Znf_CppX_C4_sf"/>
</dbReference>
<accession>A0A378Y1B1</accession>
<dbReference type="GO" id="GO:0008233">
    <property type="term" value="F:peptidase activity"/>
    <property type="evidence" value="ECO:0007669"/>
    <property type="project" value="UniProtKB-KW"/>
</dbReference>
<keyword evidence="3" id="KW-0547">Nucleotide-binding</keyword>
<dbReference type="GO" id="GO:0006457">
    <property type="term" value="P:protein folding"/>
    <property type="evidence" value="ECO:0007669"/>
    <property type="project" value="UniProtKB-UniRule"/>
</dbReference>
<comment type="similarity">
    <text evidence="1">Belongs to the ClpX chaperone family.</text>
</comment>
<dbReference type="GO" id="GO:0008270">
    <property type="term" value="F:zinc ion binding"/>
    <property type="evidence" value="ECO:0007669"/>
    <property type="project" value="UniProtKB-UniRule"/>
</dbReference>
<dbReference type="PROSITE" id="PS51902">
    <property type="entry name" value="CLPX_ZB"/>
    <property type="match status" value="1"/>
</dbReference>
<sequence length="79" mass="8869">MNPQAMQEAMTLMEKAKKYDELIAFPERDCELRCSFCGKSQSEVDKMVTAKNICICNECIGLCAEILAEDDHGGFNTKE</sequence>
<evidence type="ECO:0000259" key="2">
    <source>
        <dbReference type="PROSITE" id="PS51902"/>
    </source>
</evidence>
<dbReference type="Proteomes" id="UP000254400">
    <property type="component" value="Unassembled WGS sequence"/>
</dbReference>
<dbReference type="SUPFAM" id="SSF57716">
    <property type="entry name" value="Glucocorticoid receptor-like (DNA-binding domain)"/>
    <property type="match status" value="1"/>
</dbReference>
<keyword evidence="3" id="KW-0067">ATP-binding</keyword>
<dbReference type="Pfam" id="PF06689">
    <property type="entry name" value="zf-C4_ClpX"/>
    <property type="match status" value="1"/>
</dbReference>
<keyword evidence="3" id="KW-0645">Protease</keyword>
<keyword evidence="1" id="KW-0143">Chaperone</keyword>
<dbReference type="GO" id="GO:0051082">
    <property type="term" value="F:unfolded protein binding"/>
    <property type="evidence" value="ECO:0007669"/>
    <property type="project" value="UniProtKB-UniRule"/>
</dbReference>
<dbReference type="GeneID" id="93346535"/>
<keyword evidence="1" id="KW-0862">Zinc</keyword>
<protein>
    <submittedName>
        <fullName evidence="3">ATP-dependent Clp protease, ATP-binding subunit ClpX</fullName>
    </submittedName>
</protein>
<dbReference type="SMART" id="SM00994">
    <property type="entry name" value="zf-C4_ClpX"/>
    <property type="match status" value="1"/>
</dbReference>
<dbReference type="InterPro" id="IPR010603">
    <property type="entry name" value="Znf_CppX_C4"/>
</dbReference>
<feature type="binding site" evidence="1">
    <location>
        <position position="37"/>
    </location>
    <ligand>
        <name>Zn(2+)</name>
        <dbReference type="ChEBI" id="CHEBI:29105"/>
    </ligand>
</feature>
<feature type="binding site" evidence="1">
    <location>
        <position position="34"/>
    </location>
    <ligand>
        <name>Zn(2+)</name>
        <dbReference type="ChEBI" id="CHEBI:29105"/>
    </ligand>
</feature>
<feature type="binding site" evidence="1">
    <location>
        <position position="59"/>
    </location>
    <ligand>
        <name>Zn(2+)</name>
        <dbReference type="ChEBI" id="CHEBI:29105"/>
    </ligand>
</feature>
<gene>
    <name evidence="3" type="primary">clpX_1</name>
    <name evidence="3" type="ORF">NCTC10343_03181</name>
</gene>
<reference evidence="3 4" key="1">
    <citation type="submission" date="2018-06" db="EMBL/GenBank/DDBJ databases">
        <authorList>
            <consortium name="Pathogen Informatics"/>
            <person name="Doyle S."/>
        </authorList>
    </citation>
    <scope>NUCLEOTIDE SEQUENCE [LARGE SCALE GENOMIC DNA]</scope>
    <source>
        <strain evidence="3 4">NCTC10343</strain>
    </source>
</reference>
<name>A0A378Y1B1_PAEPO</name>
<dbReference type="Gene3D" id="6.20.220.10">
    <property type="entry name" value="ClpX chaperone, C4-type zinc finger domain"/>
    <property type="match status" value="1"/>
</dbReference>
<dbReference type="RefSeq" id="WP_019687704.1">
    <property type="nucleotide sequence ID" value="NZ_CP036496.1"/>
</dbReference>
<dbReference type="GO" id="GO:0005524">
    <property type="term" value="F:ATP binding"/>
    <property type="evidence" value="ECO:0007669"/>
    <property type="project" value="UniProtKB-KW"/>
</dbReference>
<feature type="domain" description="ClpX-type ZB" evidence="2">
    <location>
        <begin position="22"/>
        <end position="75"/>
    </location>
</feature>
<dbReference type="InterPro" id="IPR059188">
    <property type="entry name" value="Znf_CLPX-like"/>
</dbReference>
<keyword evidence="1" id="KW-0479">Metal-binding</keyword>
<evidence type="ECO:0000256" key="1">
    <source>
        <dbReference type="PROSITE-ProRule" id="PRU01250"/>
    </source>
</evidence>
<dbReference type="EMBL" id="UGSC01000001">
    <property type="protein sequence ID" value="SUA70310.1"/>
    <property type="molecule type" value="Genomic_DNA"/>
</dbReference>
<organism evidence="3 4">
    <name type="scientific">Paenibacillus polymyxa</name>
    <name type="common">Bacillus polymyxa</name>
    <dbReference type="NCBI Taxonomy" id="1406"/>
    <lineage>
        <taxon>Bacteria</taxon>
        <taxon>Bacillati</taxon>
        <taxon>Bacillota</taxon>
        <taxon>Bacilli</taxon>
        <taxon>Bacillales</taxon>
        <taxon>Paenibacillaceae</taxon>
        <taxon>Paenibacillus</taxon>
    </lineage>
</organism>